<dbReference type="EMBL" id="OZ034822">
    <property type="protein sequence ID" value="CAL1410622.1"/>
    <property type="molecule type" value="Genomic_DNA"/>
</dbReference>
<accession>A0AAV2GK12</accession>
<gene>
    <name evidence="1" type="ORF">LTRI10_LOCUS50025</name>
</gene>
<evidence type="ECO:0000313" key="2">
    <source>
        <dbReference type="Proteomes" id="UP001497516"/>
    </source>
</evidence>
<dbReference type="AlphaFoldDB" id="A0AAV2GK12"/>
<dbReference type="Proteomes" id="UP001497516">
    <property type="component" value="Chromosome 9"/>
</dbReference>
<name>A0AAV2GK12_9ROSI</name>
<reference evidence="1 2" key="1">
    <citation type="submission" date="2024-04" db="EMBL/GenBank/DDBJ databases">
        <authorList>
            <person name="Fracassetti M."/>
        </authorList>
    </citation>
    <scope>NUCLEOTIDE SEQUENCE [LARGE SCALE GENOMIC DNA]</scope>
</reference>
<evidence type="ECO:0000313" key="1">
    <source>
        <dbReference type="EMBL" id="CAL1410622.1"/>
    </source>
</evidence>
<keyword evidence="2" id="KW-1185">Reference proteome</keyword>
<proteinExistence type="predicted"/>
<protein>
    <submittedName>
        <fullName evidence="1">Uncharacterized protein</fullName>
    </submittedName>
</protein>
<organism evidence="1 2">
    <name type="scientific">Linum trigynum</name>
    <dbReference type="NCBI Taxonomy" id="586398"/>
    <lineage>
        <taxon>Eukaryota</taxon>
        <taxon>Viridiplantae</taxon>
        <taxon>Streptophyta</taxon>
        <taxon>Embryophyta</taxon>
        <taxon>Tracheophyta</taxon>
        <taxon>Spermatophyta</taxon>
        <taxon>Magnoliopsida</taxon>
        <taxon>eudicotyledons</taxon>
        <taxon>Gunneridae</taxon>
        <taxon>Pentapetalae</taxon>
        <taxon>rosids</taxon>
        <taxon>fabids</taxon>
        <taxon>Malpighiales</taxon>
        <taxon>Linaceae</taxon>
        <taxon>Linum</taxon>
    </lineage>
</organism>
<sequence length="93" mass="10794">MKWGGAAAPTNQSDKASINGDRSMKKLWLYLNQLYPEQQSLRNEPLPRLAAKNDRRKWIQKYLGEDGEKDFLWEETEKKGFCGRDERFGGEDG</sequence>